<proteinExistence type="predicted"/>
<gene>
    <name evidence="2" type="ORF">B0H15DRAFT_829880</name>
</gene>
<dbReference type="EMBL" id="JARJCN010000014">
    <property type="protein sequence ID" value="KAJ7094520.1"/>
    <property type="molecule type" value="Genomic_DNA"/>
</dbReference>
<feature type="region of interest" description="Disordered" evidence="1">
    <location>
        <begin position="1"/>
        <end position="22"/>
    </location>
</feature>
<feature type="compositionally biased region" description="Basic and acidic residues" evidence="1">
    <location>
        <begin position="435"/>
        <end position="444"/>
    </location>
</feature>
<accession>A0AAD6U7X5</accession>
<feature type="region of interest" description="Disordered" evidence="1">
    <location>
        <begin position="413"/>
        <end position="444"/>
    </location>
</feature>
<comment type="caution">
    <text evidence="2">The sequence shown here is derived from an EMBL/GenBank/DDBJ whole genome shotgun (WGS) entry which is preliminary data.</text>
</comment>
<organism evidence="2 3">
    <name type="scientific">Mycena belliarum</name>
    <dbReference type="NCBI Taxonomy" id="1033014"/>
    <lineage>
        <taxon>Eukaryota</taxon>
        <taxon>Fungi</taxon>
        <taxon>Dikarya</taxon>
        <taxon>Basidiomycota</taxon>
        <taxon>Agaricomycotina</taxon>
        <taxon>Agaricomycetes</taxon>
        <taxon>Agaricomycetidae</taxon>
        <taxon>Agaricales</taxon>
        <taxon>Marasmiineae</taxon>
        <taxon>Mycenaceae</taxon>
        <taxon>Mycena</taxon>
    </lineage>
</organism>
<protein>
    <submittedName>
        <fullName evidence="2">Uncharacterized protein</fullName>
    </submittedName>
</protein>
<sequence>MSTASLPSYVAPDPLQPSFSRTPSYSAEPGLFEQRLALNARLLPRHTGDFVKTSKGGGVKLRLTAQENKIDLPVYGSGGMVEGTVELTKTENISTVEVEVEGRLQLKEIAEGGETNTVLCLDRVLLWIKDPSNPVCPSSLPFSVTLPTEFEYEGRHYPLPPSHSIKLKGLPGFYATIDYSVTVIANKPQSVPTLVPLVKSKKLGIHIGSTTVSTPFIYLPRTRPAVPIPSPLVRVDGGFIPQPEWKEYKSTLKANAKAGAQDIHVKFYLPASRIFCASQPIPFHVTFESTAYSLALFLPYGPTTGSSGKLRATRVQLMRQSTVDVRGTTIHGTKTDIWRVDCIGEGTFRHSGDGPTSMSFSGEIEIAPIKVMGFRIAGLSVQDCILLTVTPPDVTKSPFIHIRETIPVRLTTNPWTEDGRGVAAARPSLSVPPSPEDKSDAHAL</sequence>
<dbReference type="Proteomes" id="UP001222325">
    <property type="component" value="Unassembled WGS sequence"/>
</dbReference>
<evidence type="ECO:0000256" key="1">
    <source>
        <dbReference type="SAM" id="MobiDB-lite"/>
    </source>
</evidence>
<keyword evidence="3" id="KW-1185">Reference proteome</keyword>
<reference evidence="2" key="1">
    <citation type="submission" date="2023-03" db="EMBL/GenBank/DDBJ databases">
        <title>Massive genome expansion in bonnet fungi (Mycena s.s.) driven by repeated elements and novel gene families across ecological guilds.</title>
        <authorList>
            <consortium name="Lawrence Berkeley National Laboratory"/>
            <person name="Harder C.B."/>
            <person name="Miyauchi S."/>
            <person name="Viragh M."/>
            <person name="Kuo A."/>
            <person name="Thoen E."/>
            <person name="Andreopoulos B."/>
            <person name="Lu D."/>
            <person name="Skrede I."/>
            <person name="Drula E."/>
            <person name="Henrissat B."/>
            <person name="Morin E."/>
            <person name="Kohler A."/>
            <person name="Barry K."/>
            <person name="LaButti K."/>
            <person name="Morin E."/>
            <person name="Salamov A."/>
            <person name="Lipzen A."/>
            <person name="Mereny Z."/>
            <person name="Hegedus B."/>
            <person name="Baldrian P."/>
            <person name="Stursova M."/>
            <person name="Weitz H."/>
            <person name="Taylor A."/>
            <person name="Grigoriev I.V."/>
            <person name="Nagy L.G."/>
            <person name="Martin F."/>
            <person name="Kauserud H."/>
        </authorList>
    </citation>
    <scope>NUCLEOTIDE SEQUENCE</scope>
    <source>
        <strain evidence="2">CBHHK173m</strain>
    </source>
</reference>
<evidence type="ECO:0000313" key="2">
    <source>
        <dbReference type="EMBL" id="KAJ7094520.1"/>
    </source>
</evidence>
<dbReference type="AlphaFoldDB" id="A0AAD6U7X5"/>
<name>A0AAD6U7X5_9AGAR</name>
<evidence type="ECO:0000313" key="3">
    <source>
        <dbReference type="Proteomes" id="UP001222325"/>
    </source>
</evidence>